<dbReference type="InterPro" id="IPR032710">
    <property type="entry name" value="NTF2-like_dom_sf"/>
</dbReference>
<organism evidence="1 2">
    <name type="scientific">Ancylomarina subtilis</name>
    <dbReference type="NCBI Taxonomy" id="1639035"/>
    <lineage>
        <taxon>Bacteria</taxon>
        <taxon>Pseudomonadati</taxon>
        <taxon>Bacteroidota</taxon>
        <taxon>Bacteroidia</taxon>
        <taxon>Marinilabiliales</taxon>
        <taxon>Marinifilaceae</taxon>
        <taxon>Ancylomarina</taxon>
    </lineage>
</organism>
<dbReference type="RefSeq" id="WP_130305575.1">
    <property type="nucleotide sequence ID" value="NZ_SHKN01000001.1"/>
</dbReference>
<dbReference type="AlphaFoldDB" id="A0A4Q7VI62"/>
<dbReference type="SUPFAM" id="SSF54427">
    <property type="entry name" value="NTF2-like"/>
    <property type="match status" value="1"/>
</dbReference>
<dbReference type="OrthoDB" id="1119084at2"/>
<keyword evidence="2" id="KW-1185">Reference proteome</keyword>
<protein>
    <recommendedName>
        <fullName evidence="3">Ketosteroid isomerase-like protein</fullName>
    </recommendedName>
</protein>
<gene>
    <name evidence="1" type="ORF">EV201_0252</name>
</gene>
<dbReference type="PROSITE" id="PS51257">
    <property type="entry name" value="PROKAR_LIPOPROTEIN"/>
    <property type="match status" value="1"/>
</dbReference>
<dbReference type="EMBL" id="SHKN01000001">
    <property type="protein sequence ID" value="RZT95628.1"/>
    <property type="molecule type" value="Genomic_DNA"/>
</dbReference>
<evidence type="ECO:0008006" key="3">
    <source>
        <dbReference type="Google" id="ProtNLM"/>
    </source>
</evidence>
<dbReference type="Gene3D" id="3.10.450.50">
    <property type="match status" value="1"/>
</dbReference>
<dbReference type="Proteomes" id="UP000293562">
    <property type="component" value="Unassembled WGS sequence"/>
</dbReference>
<comment type="caution">
    <text evidence="1">The sequence shown here is derived from an EMBL/GenBank/DDBJ whole genome shotgun (WGS) entry which is preliminary data.</text>
</comment>
<evidence type="ECO:0000313" key="2">
    <source>
        <dbReference type="Proteomes" id="UP000293562"/>
    </source>
</evidence>
<sequence>MPNKNSIQICLFLILTWSLISCGRSTTLIEECKRVIETDKAFSDYSQEHGMAESFYKYASPKAVMLRDNSYPIIGNENIKALLSSTEKTNHILTWEPQYADVSSSRDMAYTYGYYKYITPDSTYRGCYVSIWKKDMHDQWKFVFDAGSSGLGKEKSE</sequence>
<evidence type="ECO:0000313" key="1">
    <source>
        <dbReference type="EMBL" id="RZT95628.1"/>
    </source>
</evidence>
<reference evidence="1 2" key="1">
    <citation type="submission" date="2019-02" db="EMBL/GenBank/DDBJ databases">
        <title>Genomic Encyclopedia of Type Strains, Phase IV (KMG-IV): sequencing the most valuable type-strain genomes for metagenomic binning, comparative biology and taxonomic classification.</title>
        <authorList>
            <person name="Goeker M."/>
        </authorList>
    </citation>
    <scope>NUCLEOTIDE SEQUENCE [LARGE SCALE GENOMIC DNA]</scope>
    <source>
        <strain evidence="1 2">DSM 28825</strain>
    </source>
</reference>
<name>A0A4Q7VI62_9BACT</name>
<proteinExistence type="predicted"/>
<accession>A0A4Q7VI62</accession>